<dbReference type="AlphaFoldDB" id="A0AAD5S6B4"/>
<dbReference type="PANTHER" id="PTHR45624:SF4">
    <property type="entry name" value="CONGESTED-LIKE TRACHEA PROTEIN-RELATED"/>
    <property type="match status" value="1"/>
</dbReference>
<evidence type="ECO:0000256" key="6">
    <source>
        <dbReference type="ARBA" id="ARBA00022989"/>
    </source>
</evidence>
<dbReference type="GO" id="GO:0015227">
    <property type="term" value="F:O-acyl-L-carnitine transmembrane transporter activity"/>
    <property type="evidence" value="ECO:0007669"/>
    <property type="project" value="TreeGrafter"/>
</dbReference>
<keyword evidence="4 9" id="KW-0812">Transmembrane</keyword>
<organism evidence="11 12">
    <name type="scientific">Rhizophlyctis rosea</name>
    <dbReference type="NCBI Taxonomy" id="64517"/>
    <lineage>
        <taxon>Eukaryota</taxon>
        <taxon>Fungi</taxon>
        <taxon>Fungi incertae sedis</taxon>
        <taxon>Chytridiomycota</taxon>
        <taxon>Chytridiomycota incertae sedis</taxon>
        <taxon>Chytridiomycetes</taxon>
        <taxon>Rhizophlyctidales</taxon>
        <taxon>Rhizophlyctidaceae</taxon>
        <taxon>Rhizophlyctis</taxon>
    </lineage>
</organism>
<dbReference type="InterPro" id="IPR023395">
    <property type="entry name" value="MCP_dom_sf"/>
</dbReference>
<evidence type="ECO:0000256" key="10">
    <source>
        <dbReference type="RuleBase" id="RU000488"/>
    </source>
</evidence>
<evidence type="ECO:0000256" key="5">
    <source>
        <dbReference type="ARBA" id="ARBA00022737"/>
    </source>
</evidence>
<proteinExistence type="inferred from homology"/>
<dbReference type="GO" id="GO:0031966">
    <property type="term" value="C:mitochondrial membrane"/>
    <property type="evidence" value="ECO:0007669"/>
    <property type="project" value="UniProtKB-SubCell"/>
</dbReference>
<dbReference type="PANTHER" id="PTHR45624">
    <property type="entry name" value="MITOCHONDRIAL BASIC AMINO ACIDS TRANSPORTER-RELATED"/>
    <property type="match status" value="1"/>
</dbReference>
<evidence type="ECO:0000256" key="4">
    <source>
        <dbReference type="ARBA" id="ARBA00022692"/>
    </source>
</evidence>
<dbReference type="Pfam" id="PF00153">
    <property type="entry name" value="Mito_carr"/>
    <property type="match status" value="2"/>
</dbReference>
<dbReference type="EMBL" id="JADGJD010001464">
    <property type="protein sequence ID" value="KAJ3041756.1"/>
    <property type="molecule type" value="Genomic_DNA"/>
</dbReference>
<evidence type="ECO:0000256" key="3">
    <source>
        <dbReference type="ARBA" id="ARBA00022448"/>
    </source>
</evidence>
<comment type="caution">
    <text evidence="11">The sequence shown here is derived from an EMBL/GenBank/DDBJ whole genome shotgun (WGS) entry which is preliminary data.</text>
</comment>
<dbReference type="Gene3D" id="1.50.40.10">
    <property type="entry name" value="Mitochondrial carrier domain"/>
    <property type="match status" value="1"/>
</dbReference>
<reference evidence="11" key="1">
    <citation type="submission" date="2020-05" db="EMBL/GenBank/DDBJ databases">
        <title>Phylogenomic resolution of chytrid fungi.</title>
        <authorList>
            <person name="Stajich J.E."/>
            <person name="Amses K."/>
            <person name="Simmons R."/>
            <person name="Seto K."/>
            <person name="Myers J."/>
            <person name="Bonds A."/>
            <person name="Quandt C.A."/>
            <person name="Barry K."/>
            <person name="Liu P."/>
            <person name="Grigoriev I."/>
            <person name="Longcore J.E."/>
            <person name="James T.Y."/>
        </authorList>
    </citation>
    <scope>NUCLEOTIDE SEQUENCE</scope>
    <source>
        <strain evidence="11">JEL0318</strain>
    </source>
</reference>
<evidence type="ECO:0000256" key="1">
    <source>
        <dbReference type="ARBA" id="ARBA00004225"/>
    </source>
</evidence>
<keyword evidence="6" id="KW-1133">Transmembrane helix</keyword>
<keyword evidence="3 10" id="KW-0813">Transport</keyword>
<keyword evidence="5" id="KW-0677">Repeat</keyword>
<evidence type="ECO:0000256" key="2">
    <source>
        <dbReference type="ARBA" id="ARBA00006375"/>
    </source>
</evidence>
<comment type="subcellular location">
    <subcellularLocation>
        <location evidence="1">Mitochondrion membrane</location>
        <topology evidence="1">Multi-pass membrane protein</topology>
    </subcellularLocation>
</comment>
<feature type="repeat" description="Solcar" evidence="9">
    <location>
        <begin position="148"/>
        <end position="234"/>
    </location>
</feature>
<sequence>MLRVMLHLLKFSVTAYHQGQLLVTNLTGGPGRKLPSTTQYTSLVNQLSFLQIGLAGAFSALPTSFILGPAEQIKIRLQIQETSMKAASRASSSGVAGVVRNIVQKEGVRALFRGTGLTLLRDVPGSFFYFMVYEAVKRSFGADRDKEVHAGVVLLSGGLAGVANWTIAIPIDTVKSRFQSGKTTGAKSSLSAVVRDIRMESGFKGFFRGLGPTLLRAFPASAAFFFGVETSTQFLDKILQ</sequence>
<accession>A0AAD5S6B4</accession>
<feature type="repeat" description="Solcar" evidence="9">
    <location>
        <begin position="47"/>
        <end position="139"/>
    </location>
</feature>
<dbReference type="GO" id="GO:1902603">
    <property type="term" value="P:carnitine transmembrane transport"/>
    <property type="evidence" value="ECO:0007669"/>
    <property type="project" value="TreeGrafter"/>
</dbReference>
<name>A0AAD5S6B4_9FUNG</name>
<evidence type="ECO:0000256" key="9">
    <source>
        <dbReference type="PROSITE-ProRule" id="PRU00282"/>
    </source>
</evidence>
<dbReference type="PROSITE" id="PS50920">
    <property type="entry name" value="SOLCAR"/>
    <property type="match status" value="2"/>
</dbReference>
<dbReference type="GO" id="GO:0006839">
    <property type="term" value="P:mitochondrial transport"/>
    <property type="evidence" value="ECO:0007669"/>
    <property type="project" value="TreeGrafter"/>
</dbReference>
<dbReference type="SUPFAM" id="SSF103506">
    <property type="entry name" value="Mitochondrial carrier"/>
    <property type="match status" value="1"/>
</dbReference>
<evidence type="ECO:0000256" key="8">
    <source>
        <dbReference type="ARBA" id="ARBA00023136"/>
    </source>
</evidence>
<keyword evidence="8 9" id="KW-0472">Membrane</keyword>
<gene>
    <name evidence="11" type="primary">CRC1_1</name>
    <name evidence="11" type="ORF">HK097_002194</name>
</gene>
<keyword evidence="7" id="KW-0496">Mitochondrion</keyword>
<evidence type="ECO:0000256" key="7">
    <source>
        <dbReference type="ARBA" id="ARBA00023128"/>
    </source>
</evidence>
<keyword evidence="12" id="KW-1185">Reference proteome</keyword>
<dbReference type="InterPro" id="IPR050567">
    <property type="entry name" value="Mitochondrial_Carrier"/>
</dbReference>
<dbReference type="Proteomes" id="UP001212841">
    <property type="component" value="Unassembled WGS sequence"/>
</dbReference>
<protein>
    <submittedName>
        <fullName evidence="11">Carnitine transporter</fullName>
    </submittedName>
</protein>
<comment type="similarity">
    <text evidence="2 10">Belongs to the mitochondrial carrier (TC 2.A.29) family.</text>
</comment>
<evidence type="ECO:0000313" key="11">
    <source>
        <dbReference type="EMBL" id="KAJ3041756.1"/>
    </source>
</evidence>
<evidence type="ECO:0000313" key="12">
    <source>
        <dbReference type="Proteomes" id="UP001212841"/>
    </source>
</evidence>
<dbReference type="InterPro" id="IPR018108">
    <property type="entry name" value="MCP_transmembrane"/>
</dbReference>